<evidence type="ECO:0000256" key="2">
    <source>
        <dbReference type="ARBA" id="ARBA00022692"/>
    </source>
</evidence>
<keyword evidence="8" id="KW-1185">Reference proteome</keyword>
<name>A0A084B251_STACB</name>
<evidence type="ECO:0000256" key="6">
    <source>
        <dbReference type="SAM" id="SignalP"/>
    </source>
</evidence>
<keyword evidence="2 5" id="KW-0812">Transmembrane</keyword>
<accession>A0A084B251</accession>
<keyword evidence="5" id="KW-0808">Transferase</keyword>
<evidence type="ECO:0000256" key="3">
    <source>
        <dbReference type="ARBA" id="ARBA00022989"/>
    </source>
</evidence>
<evidence type="ECO:0000313" key="8">
    <source>
        <dbReference type="Proteomes" id="UP000028045"/>
    </source>
</evidence>
<reference evidence="7 8" key="1">
    <citation type="journal article" date="2014" name="BMC Genomics">
        <title>Comparative genome sequencing reveals chemotype-specific gene clusters in the toxigenic black mold Stachybotrys.</title>
        <authorList>
            <person name="Semeiks J."/>
            <person name="Borek D."/>
            <person name="Otwinowski Z."/>
            <person name="Grishin N.V."/>
        </authorList>
    </citation>
    <scope>NUCLEOTIDE SEQUENCE [LARGE SCALE GENOMIC DNA]</scope>
    <source>
        <strain evidence="8">CBS 109288 / IBT 7711</strain>
    </source>
</reference>
<keyword evidence="3 5" id="KW-1133">Transmembrane helix</keyword>
<evidence type="ECO:0000313" key="7">
    <source>
        <dbReference type="EMBL" id="KEY71630.1"/>
    </source>
</evidence>
<dbReference type="Proteomes" id="UP000028045">
    <property type="component" value="Unassembled WGS sequence"/>
</dbReference>
<keyword evidence="5" id="KW-0949">S-adenosyl-L-methionine</keyword>
<proteinExistence type="inferred from homology"/>
<dbReference type="GO" id="GO:0005789">
    <property type="term" value="C:endoplasmic reticulum membrane"/>
    <property type="evidence" value="ECO:0007669"/>
    <property type="project" value="UniProtKB-SubCell"/>
</dbReference>
<feature type="chain" id="PRO_5001771579" description="Protein-S-isoprenylcysteine O-methyltransferase" evidence="6">
    <location>
        <begin position="42"/>
        <end position="204"/>
    </location>
</feature>
<comment type="caution">
    <text evidence="5">Lacks conserved residue(s) required for the propagation of feature annotation.</text>
</comment>
<keyword evidence="5" id="KW-0489">Methyltransferase</keyword>
<dbReference type="OrthoDB" id="422086at2759"/>
<keyword evidence="5" id="KW-0256">Endoplasmic reticulum</keyword>
<comment type="similarity">
    <text evidence="5">Belongs to the class VI-like SAM-binding methyltransferase superfamily. Isoprenylcysteine carboxyl methyltransferase family.</text>
</comment>
<organism evidence="7 8">
    <name type="scientific">Stachybotrys chartarum (strain CBS 109288 / IBT 7711)</name>
    <name type="common">Toxic black mold</name>
    <name type="synonym">Stilbospora chartarum</name>
    <dbReference type="NCBI Taxonomy" id="1280523"/>
    <lineage>
        <taxon>Eukaryota</taxon>
        <taxon>Fungi</taxon>
        <taxon>Dikarya</taxon>
        <taxon>Ascomycota</taxon>
        <taxon>Pezizomycotina</taxon>
        <taxon>Sordariomycetes</taxon>
        <taxon>Hypocreomycetidae</taxon>
        <taxon>Hypocreales</taxon>
        <taxon>Stachybotryaceae</taxon>
        <taxon>Stachybotrys</taxon>
    </lineage>
</organism>
<feature type="signal peptide" evidence="6">
    <location>
        <begin position="1"/>
        <end position="41"/>
    </location>
</feature>
<dbReference type="Gene3D" id="1.20.120.1630">
    <property type="match status" value="1"/>
</dbReference>
<sequence length="204" mass="22818">MACFMPPIWQRRLPPDYPRSNTPLIRRLLVLLLAVCHASVALNLDDPSPMCRHPENLNGSLFRWNAYTAACLLMIVVVAGPLRLAAVAALGSDFIGDMAPPPKLVTWGVYRYVQHPGYTGQVAVLASNLAMLFRWDGVLGCWIPGNLLKDVQGWGFVTFCLVMVALVQGLPRHVMVEELLLKNAFGRSWERWHASTWRFIPGLI</sequence>
<keyword evidence="6" id="KW-0732">Signal</keyword>
<dbReference type="HOGENOM" id="CLU_065200_6_1_1"/>
<dbReference type="Pfam" id="PF04140">
    <property type="entry name" value="ICMT"/>
    <property type="match status" value="1"/>
</dbReference>
<gene>
    <name evidence="7" type="ORF">S7711_08096</name>
</gene>
<dbReference type="GO" id="GO:0004671">
    <property type="term" value="F:protein C-terminal S-isoprenylcysteine carboxyl O-methyltransferase activity"/>
    <property type="evidence" value="ECO:0007669"/>
    <property type="project" value="UniProtKB-EC"/>
</dbReference>
<feature type="transmembrane region" description="Helical" evidence="5">
    <location>
        <begin position="65"/>
        <end position="91"/>
    </location>
</feature>
<evidence type="ECO:0000256" key="1">
    <source>
        <dbReference type="ARBA" id="ARBA00004141"/>
    </source>
</evidence>
<dbReference type="InterPro" id="IPR007269">
    <property type="entry name" value="ICMT_MeTrfase"/>
</dbReference>
<evidence type="ECO:0000256" key="5">
    <source>
        <dbReference type="RuleBase" id="RU362022"/>
    </source>
</evidence>
<feature type="transmembrane region" description="Helical" evidence="5">
    <location>
        <begin position="153"/>
        <end position="170"/>
    </location>
</feature>
<dbReference type="GO" id="GO:0032259">
    <property type="term" value="P:methylation"/>
    <property type="evidence" value="ECO:0007669"/>
    <property type="project" value="UniProtKB-KW"/>
</dbReference>
<dbReference type="AlphaFoldDB" id="A0A084B251"/>
<dbReference type="EC" id="2.1.1.100" evidence="5"/>
<dbReference type="EMBL" id="KL648252">
    <property type="protein sequence ID" value="KEY71630.1"/>
    <property type="molecule type" value="Genomic_DNA"/>
</dbReference>
<protein>
    <recommendedName>
        <fullName evidence="5">Protein-S-isoprenylcysteine O-methyltransferase</fullName>
        <ecNumber evidence="5">2.1.1.100</ecNumber>
    </recommendedName>
</protein>
<comment type="catalytic activity">
    <reaction evidence="5">
        <text>[protein]-C-terminal S-[(2E,6E)-farnesyl]-L-cysteine + S-adenosyl-L-methionine = [protein]-C-terminal S-[(2E,6E)-farnesyl]-L-cysteine methyl ester + S-adenosyl-L-homocysteine</text>
        <dbReference type="Rhea" id="RHEA:21672"/>
        <dbReference type="Rhea" id="RHEA-COMP:12125"/>
        <dbReference type="Rhea" id="RHEA-COMP:12126"/>
        <dbReference type="ChEBI" id="CHEBI:57856"/>
        <dbReference type="ChEBI" id="CHEBI:59789"/>
        <dbReference type="ChEBI" id="CHEBI:90510"/>
        <dbReference type="ChEBI" id="CHEBI:90511"/>
        <dbReference type="EC" id="2.1.1.100"/>
    </reaction>
</comment>
<comment type="subcellular location">
    <subcellularLocation>
        <location evidence="5">Endoplasmic reticulum membrane</location>
        <topology evidence="5">Multi-pass membrane protein</topology>
    </subcellularLocation>
    <subcellularLocation>
        <location evidence="1">Membrane</location>
        <topology evidence="1">Multi-pass membrane protein</topology>
    </subcellularLocation>
</comment>
<keyword evidence="4 5" id="KW-0472">Membrane</keyword>
<evidence type="ECO:0000256" key="4">
    <source>
        <dbReference type="ARBA" id="ARBA00023136"/>
    </source>
</evidence>